<feature type="transmembrane region" description="Helical" evidence="9">
    <location>
        <begin position="162"/>
        <end position="181"/>
    </location>
</feature>
<evidence type="ECO:0000256" key="4">
    <source>
        <dbReference type="ARBA" id="ARBA00022989"/>
    </source>
</evidence>
<sequence length="247" mass="28406">MSKILAKTIIAVVWIASAAIALPWLIFTNIDVGACPPPAITDTPIYVRRVCATIWPDQENYGDWYFWYSFSFMVATYFLPLIAQGVSYSIVGIKLWGSQAPGETSNRHREQLKAKRKVVKMMILVVVIFAICWLPVHVYFLLGRSYSDVLYSHPNAREIYMAVFWLGMSNSMYNPFIYCWLNDRFRRGFRKALRWLPCFKWAPGERVDSERPATLSGTYSSSQSMKLMRNGSDMATTVDESMLENML</sequence>
<reference evidence="12" key="1">
    <citation type="submission" date="2025-08" db="UniProtKB">
        <authorList>
            <consortium name="RefSeq"/>
        </authorList>
    </citation>
    <scope>IDENTIFICATION</scope>
    <source>
        <tissue evidence="12">Testes</tissue>
    </source>
</reference>
<evidence type="ECO:0000256" key="7">
    <source>
        <dbReference type="ARBA" id="ARBA00023170"/>
    </source>
</evidence>
<dbReference type="PRINTS" id="PR00244">
    <property type="entry name" value="NEUROKININR"/>
</dbReference>
<dbReference type="PANTHER" id="PTHR46925">
    <property type="entry name" value="G-PROTEIN COUPLED RECEPTOR TKR-1-RELATED"/>
    <property type="match status" value="1"/>
</dbReference>
<dbReference type="PANTHER" id="PTHR46925:SF2">
    <property type="entry name" value="G-PROTEIN COUPLED RECEPTOR TKR-1-RELATED"/>
    <property type="match status" value="1"/>
</dbReference>
<comment type="subcellular location">
    <subcellularLocation>
        <location evidence="1">Cell membrane</location>
        <topology evidence="1">Multi-pass membrane protein</topology>
    </subcellularLocation>
</comment>
<evidence type="ECO:0000259" key="10">
    <source>
        <dbReference type="PROSITE" id="PS50262"/>
    </source>
</evidence>
<evidence type="ECO:0000256" key="2">
    <source>
        <dbReference type="ARBA" id="ARBA00022475"/>
    </source>
</evidence>
<name>A0ABM0LU02_SACKO</name>
<evidence type="ECO:0000256" key="5">
    <source>
        <dbReference type="ARBA" id="ARBA00023040"/>
    </source>
</evidence>
<dbReference type="PROSITE" id="PS50262">
    <property type="entry name" value="G_PROTEIN_RECEP_F1_2"/>
    <property type="match status" value="1"/>
</dbReference>
<evidence type="ECO:0000256" key="3">
    <source>
        <dbReference type="ARBA" id="ARBA00022692"/>
    </source>
</evidence>
<dbReference type="RefSeq" id="XP_006811243.1">
    <property type="nucleotide sequence ID" value="XM_006811180.1"/>
</dbReference>
<accession>A0ABM0LU02</accession>
<keyword evidence="2" id="KW-1003">Cell membrane</keyword>
<proteinExistence type="predicted"/>
<evidence type="ECO:0000256" key="6">
    <source>
        <dbReference type="ARBA" id="ARBA00023136"/>
    </source>
</evidence>
<feature type="transmembrane region" description="Helical" evidence="9">
    <location>
        <begin position="118"/>
        <end position="142"/>
    </location>
</feature>
<dbReference type="InterPro" id="IPR000276">
    <property type="entry name" value="GPCR_Rhodpsn"/>
</dbReference>
<keyword evidence="11" id="KW-1185">Reference proteome</keyword>
<keyword evidence="7" id="KW-0675">Receptor</keyword>
<feature type="transmembrane region" description="Helical" evidence="9">
    <location>
        <begin position="65"/>
        <end position="97"/>
    </location>
</feature>
<dbReference type="SUPFAM" id="SSF81321">
    <property type="entry name" value="Family A G protein-coupled receptor-like"/>
    <property type="match status" value="1"/>
</dbReference>
<dbReference type="InterPro" id="IPR017452">
    <property type="entry name" value="GPCR_Rhodpsn_7TM"/>
</dbReference>
<gene>
    <name evidence="12" type="primary">LOC100372001</name>
</gene>
<feature type="transmembrane region" description="Helical" evidence="9">
    <location>
        <begin position="9"/>
        <end position="27"/>
    </location>
</feature>
<keyword evidence="5" id="KW-0297">G-protein coupled receptor</keyword>
<evidence type="ECO:0000256" key="9">
    <source>
        <dbReference type="SAM" id="Phobius"/>
    </source>
</evidence>
<feature type="domain" description="G-protein coupled receptors family 1 profile" evidence="10">
    <location>
        <begin position="1"/>
        <end position="178"/>
    </location>
</feature>
<dbReference type="GeneID" id="100372001"/>
<keyword evidence="3 9" id="KW-0812">Transmembrane</keyword>
<dbReference type="InterPro" id="IPR001681">
    <property type="entry name" value="Neurokn_rcpt"/>
</dbReference>
<evidence type="ECO:0000313" key="12">
    <source>
        <dbReference type="RefSeq" id="XP_006811243.1"/>
    </source>
</evidence>
<dbReference type="Gene3D" id="1.20.1070.10">
    <property type="entry name" value="Rhodopsin 7-helix transmembrane proteins"/>
    <property type="match status" value="1"/>
</dbReference>
<dbReference type="PRINTS" id="PR00237">
    <property type="entry name" value="GPCRRHODOPSN"/>
</dbReference>
<keyword evidence="4 9" id="KW-1133">Transmembrane helix</keyword>
<dbReference type="Pfam" id="PF00001">
    <property type="entry name" value="7tm_1"/>
    <property type="match status" value="1"/>
</dbReference>
<evidence type="ECO:0000256" key="1">
    <source>
        <dbReference type="ARBA" id="ARBA00004651"/>
    </source>
</evidence>
<keyword evidence="8" id="KW-0807">Transducer</keyword>
<dbReference type="Proteomes" id="UP000694865">
    <property type="component" value="Unplaced"/>
</dbReference>
<evidence type="ECO:0000313" key="11">
    <source>
        <dbReference type="Proteomes" id="UP000694865"/>
    </source>
</evidence>
<keyword evidence="6 9" id="KW-0472">Membrane</keyword>
<protein>
    <submittedName>
        <fullName evidence="12">Tachykinin-like peptides receptor 99D-like</fullName>
    </submittedName>
</protein>
<organism evidence="11 12">
    <name type="scientific">Saccoglossus kowalevskii</name>
    <name type="common">Acorn worm</name>
    <dbReference type="NCBI Taxonomy" id="10224"/>
    <lineage>
        <taxon>Eukaryota</taxon>
        <taxon>Metazoa</taxon>
        <taxon>Hemichordata</taxon>
        <taxon>Enteropneusta</taxon>
        <taxon>Harrimaniidae</taxon>
        <taxon>Saccoglossus</taxon>
    </lineage>
</organism>
<evidence type="ECO:0000256" key="8">
    <source>
        <dbReference type="ARBA" id="ARBA00023224"/>
    </source>
</evidence>